<evidence type="ECO:0000313" key="1">
    <source>
        <dbReference type="EMBL" id="MDQ0513988.1"/>
    </source>
</evidence>
<dbReference type="RefSeq" id="WP_307291761.1">
    <property type="nucleotide sequence ID" value="NZ_JAUSWO010000001.1"/>
</dbReference>
<reference evidence="1" key="1">
    <citation type="submission" date="2023-07" db="EMBL/GenBank/DDBJ databases">
        <title>Genomic Encyclopedia of Type Strains, Phase IV (KMG-IV): sequencing the most valuable type-strain genomes for metagenomic binning, comparative biology and taxonomic classification.</title>
        <authorList>
            <person name="Goeker M."/>
        </authorList>
    </citation>
    <scope>NUCLEOTIDE SEQUENCE [LARGE SCALE GENOMIC DNA]</scope>
    <source>
        <strain evidence="1">DSM 21204</strain>
    </source>
</reference>
<dbReference type="Proteomes" id="UP001240643">
    <property type="component" value="Unassembled WGS sequence"/>
</dbReference>
<sequence length="238" mass="28513">MNKKLSVISENIPSDKVKNQQKINIFIDFECISNPYYWGIYHSVEKQLRWLLPKKQIPISFVIGNLKTNFYRHVISNFPIDKKYRKNFFKLLLREIKEVAGTKNLKRITFWAYQKLMEEEVLNYLLYEKVEVMEIKDKFPSPKIPKMCDLTEMTQKIIENQEIFKSIKPKILIKRQGALICYLCFLLTVKRYPEIVSKEKFLNQIIDINEDIIIKNLEKYSESEIEFIKNNIVASDWK</sequence>
<organism evidence="1 2">
    <name type="scientific">Mycoplasmoides fastidiosum</name>
    <dbReference type="NCBI Taxonomy" id="92758"/>
    <lineage>
        <taxon>Bacteria</taxon>
        <taxon>Bacillati</taxon>
        <taxon>Mycoplasmatota</taxon>
        <taxon>Mycoplasmoidales</taxon>
        <taxon>Mycoplasmoidaceae</taxon>
        <taxon>Mycoplasmoides</taxon>
    </lineage>
</organism>
<keyword evidence="2" id="KW-1185">Reference proteome</keyword>
<evidence type="ECO:0000313" key="2">
    <source>
        <dbReference type="Proteomes" id="UP001240643"/>
    </source>
</evidence>
<accession>A0ABU0LZG0</accession>
<proteinExistence type="predicted"/>
<gene>
    <name evidence="1" type="ORF">J2Z62_000426</name>
</gene>
<dbReference type="EMBL" id="JAUSWO010000001">
    <property type="protein sequence ID" value="MDQ0513988.1"/>
    <property type="molecule type" value="Genomic_DNA"/>
</dbReference>
<name>A0ABU0LZG0_9BACT</name>
<comment type="caution">
    <text evidence="1">The sequence shown here is derived from an EMBL/GenBank/DDBJ whole genome shotgun (WGS) entry which is preliminary data.</text>
</comment>
<protein>
    <submittedName>
        <fullName evidence="1">Uncharacterized protein</fullName>
    </submittedName>
</protein>